<dbReference type="Gene3D" id="1.10.1070.11">
    <property type="entry name" value="Phosphatidylinositol 3-/4-kinase, catalytic domain"/>
    <property type="match status" value="1"/>
</dbReference>
<dbReference type="PROSITE" id="PS51190">
    <property type="entry name" value="FATC"/>
    <property type="match status" value="1"/>
</dbReference>
<feature type="compositionally biased region" description="Polar residues" evidence="2">
    <location>
        <begin position="3270"/>
        <end position="3294"/>
    </location>
</feature>
<dbReference type="InterPro" id="IPR003151">
    <property type="entry name" value="PIK-rel_kinase_FAT"/>
</dbReference>
<dbReference type="PROSITE" id="PS50290">
    <property type="entry name" value="PI3_4_KINASE_3"/>
    <property type="match status" value="1"/>
</dbReference>
<feature type="region of interest" description="Disordered" evidence="2">
    <location>
        <begin position="317"/>
        <end position="379"/>
    </location>
</feature>
<protein>
    <recommendedName>
        <fullName evidence="8">Transformation/transcription domain-associated protein</fullName>
    </recommendedName>
</protein>
<evidence type="ECO:0000259" key="3">
    <source>
        <dbReference type="PROSITE" id="PS50290"/>
    </source>
</evidence>
<dbReference type="InterPro" id="IPR011989">
    <property type="entry name" value="ARM-like"/>
</dbReference>
<dbReference type="Pfam" id="PF00454">
    <property type="entry name" value="PI3_PI4_kinase"/>
    <property type="match status" value="1"/>
</dbReference>
<dbReference type="InterPro" id="IPR011009">
    <property type="entry name" value="Kinase-like_dom_sf"/>
</dbReference>
<dbReference type="SUPFAM" id="SSF56112">
    <property type="entry name" value="Protein kinase-like (PK-like)"/>
    <property type="match status" value="1"/>
</dbReference>
<dbReference type="InterPro" id="IPR050517">
    <property type="entry name" value="DDR_Repair_Kinase"/>
</dbReference>
<dbReference type="GO" id="GO:0006355">
    <property type="term" value="P:regulation of DNA-templated transcription"/>
    <property type="evidence" value="ECO:0007669"/>
    <property type="project" value="TreeGrafter"/>
</dbReference>
<feature type="region of interest" description="Disordered" evidence="2">
    <location>
        <begin position="3082"/>
        <end position="3104"/>
    </location>
</feature>
<evidence type="ECO:0000256" key="2">
    <source>
        <dbReference type="SAM" id="MobiDB-lite"/>
    </source>
</evidence>
<name>A0AAJ8ML35_9TREE</name>
<dbReference type="GeneID" id="28971370"/>
<keyword evidence="7" id="KW-1185">Reference proteome</keyword>
<feature type="region of interest" description="Disordered" evidence="2">
    <location>
        <begin position="651"/>
        <end position="675"/>
    </location>
</feature>
<feature type="region of interest" description="Disordered" evidence="2">
    <location>
        <begin position="1"/>
        <end position="155"/>
    </location>
</feature>
<dbReference type="GO" id="GO:0005634">
    <property type="term" value="C:nucleus"/>
    <property type="evidence" value="ECO:0007669"/>
    <property type="project" value="TreeGrafter"/>
</dbReference>
<feature type="compositionally biased region" description="Low complexity" evidence="2">
    <location>
        <begin position="354"/>
        <end position="364"/>
    </location>
</feature>
<dbReference type="Pfam" id="PF02259">
    <property type="entry name" value="FAT"/>
    <property type="match status" value="1"/>
</dbReference>
<feature type="compositionally biased region" description="Basic and acidic residues" evidence="2">
    <location>
        <begin position="3259"/>
        <end position="3269"/>
    </location>
</feature>
<organism evidence="6 7">
    <name type="scientific">Kwoniella dejecticola CBS 10117</name>
    <dbReference type="NCBI Taxonomy" id="1296121"/>
    <lineage>
        <taxon>Eukaryota</taxon>
        <taxon>Fungi</taxon>
        <taxon>Dikarya</taxon>
        <taxon>Basidiomycota</taxon>
        <taxon>Agaricomycotina</taxon>
        <taxon>Tremellomycetes</taxon>
        <taxon>Tremellales</taxon>
        <taxon>Cryptococcaceae</taxon>
        <taxon>Kwoniella</taxon>
    </lineage>
</organism>
<dbReference type="EMBL" id="CP144539">
    <property type="protein sequence ID" value="WWC65047.1"/>
    <property type="molecule type" value="Genomic_DNA"/>
</dbReference>
<dbReference type="GO" id="GO:0006281">
    <property type="term" value="P:DNA repair"/>
    <property type="evidence" value="ECO:0007669"/>
    <property type="project" value="TreeGrafter"/>
</dbReference>
<dbReference type="InterPro" id="IPR046805">
    <property type="entry name" value="Tra1_ring"/>
</dbReference>
<dbReference type="PANTHER" id="PTHR11139:SF1">
    <property type="entry name" value="TRANSFORMATION_TRANSCRIPTION DOMAIN-ASSOCIATED PROTEIN"/>
    <property type="match status" value="1"/>
</dbReference>
<evidence type="ECO:0008006" key="8">
    <source>
        <dbReference type="Google" id="ProtNLM"/>
    </source>
</evidence>
<feature type="compositionally biased region" description="Polar residues" evidence="2">
    <location>
        <begin position="1"/>
        <end position="13"/>
    </location>
</feature>
<dbReference type="InterPro" id="IPR046807">
    <property type="entry name" value="Tra1_central"/>
</dbReference>
<reference evidence="6" key="1">
    <citation type="submission" date="2013-07" db="EMBL/GenBank/DDBJ databases">
        <authorList>
            <consortium name="The Broad Institute Genome Sequencing Platform"/>
            <person name="Cuomo C."/>
            <person name="Litvintseva A."/>
            <person name="Chen Y."/>
            <person name="Heitman J."/>
            <person name="Sun S."/>
            <person name="Springer D."/>
            <person name="Dromer F."/>
            <person name="Young S.K."/>
            <person name="Zeng Q."/>
            <person name="Gargeya S."/>
            <person name="Fitzgerald M."/>
            <person name="Abouelleil A."/>
            <person name="Alvarado L."/>
            <person name="Berlin A.M."/>
            <person name="Chapman S.B."/>
            <person name="Dewar J."/>
            <person name="Goldberg J."/>
            <person name="Griggs A."/>
            <person name="Gujja S."/>
            <person name="Hansen M."/>
            <person name="Howarth C."/>
            <person name="Imamovic A."/>
            <person name="Larimer J."/>
            <person name="McCowan C."/>
            <person name="Murphy C."/>
            <person name="Pearson M."/>
            <person name="Priest M."/>
            <person name="Roberts A."/>
            <person name="Saif S."/>
            <person name="Shea T."/>
            <person name="Sykes S."/>
            <person name="Wortman J."/>
            <person name="Nusbaum C."/>
            <person name="Birren B."/>
        </authorList>
    </citation>
    <scope>NUCLEOTIDE SEQUENCE</scope>
    <source>
        <strain evidence="6">CBS 10117</strain>
    </source>
</reference>
<feature type="domain" description="FATC" evidence="5">
    <location>
        <begin position="3820"/>
        <end position="3853"/>
    </location>
</feature>
<proteinExistence type="inferred from homology"/>
<feature type="compositionally biased region" description="Pro residues" evidence="2">
    <location>
        <begin position="327"/>
        <end position="353"/>
    </location>
</feature>
<feature type="compositionally biased region" description="Low complexity" evidence="2">
    <location>
        <begin position="317"/>
        <end position="326"/>
    </location>
</feature>
<dbReference type="SMART" id="SM00146">
    <property type="entry name" value="PI3Kc"/>
    <property type="match status" value="1"/>
</dbReference>
<feature type="compositionally biased region" description="Low complexity" evidence="2">
    <location>
        <begin position="86"/>
        <end position="117"/>
    </location>
</feature>
<evidence type="ECO:0000313" key="7">
    <source>
        <dbReference type="Proteomes" id="UP000078595"/>
    </source>
</evidence>
<feature type="compositionally biased region" description="Low complexity" evidence="2">
    <location>
        <begin position="3295"/>
        <end position="3312"/>
    </location>
</feature>
<dbReference type="GO" id="GO:0035267">
    <property type="term" value="C:NuA4 histone acetyltransferase complex"/>
    <property type="evidence" value="ECO:0007669"/>
    <property type="project" value="TreeGrafter"/>
</dbReference>
<dbReference type="PROSITE" id="PS51189">
    <property type="entry name" value="FAT"/>
    <property type="match status" value="1"/>
</dbReference>
<dbReference type="Pfam" id="PF20175">
    <property type="entry name" value="Tra1_central"/>
    <property type="match status" value="1"/>
</dbReference>
<feature type="region of interest" description="Disordered" evidence="2">
    <location>
        <begin position="3250"/>
        <end position="3325"/>
    </location>
</feature>
<feature type="domain" description="PI3K/PI4K catalytic" evidence="3">
    <location>
        <begin position="3493"/>
        <end position="3815"/>
    </location>
</feature>
<dbReference type="PANTHER" id="PTHR11139">
    <property type="entry name" value="ATAXIA TELANGIECTASIA MUTATED ATM -RELATED"/>
    <property type="match status" value="1"/>
</dbReference>
<dbReference type="InterPro" id="IPR036940">
    <property type="entry name" value="PI3/4_kinase_cat_sf"/>
</dbReference>
<evidence type="ECO:0000313" key="6">
    <source>
        <dbReference type="EMBL" id="WWC65047.1"/>
    </source>
</evidence>
<gene>
    <name evidence="6" type="ORF">I303_107661</name>
</gene>
<dbReference type="InterPro" id="IPR003152">
    <property type="entry name" value="FATC_dom"/>
</dbReference>
<dbReference type="KEGG" id="kdj:28971370"/>
<sequence length="3853" mass="433714">MSSSAPGPSTGRNTRPRKASTASSQAQAPAPAPTDTPSQPQAQAQAQTPAAAAPAAAPTTQPAVPPLPPPQAHAQSQTQTPAQAHSQAQLPPQGQAQTQSQPSLQPQPQASSQSQPLARPPAQPPSHSQNQTPTPSASAVGGGVSVQPPYSTGNGPSTVADCEYMVSQLLEPGLNPRRKLELAFELRDTAEQTREFSFYEKYLAIFIPALITILGDEKSVTFVKENSEQRLRHTLIAFLQRLPHNEPLRHHLNSIMDLCVKLLKIENEENALLCIKIMIDGLRSNKEQMEPYIEPFLDLVKQMYANTKAVVEKEFGPTGSLSATTPAPAPTPVAPKPPISAGPNPAAPSPNPATPASDNSAQAQPGPPQPPNPQHTILPHALHSPKVLTECPIAVVLIFQTYKQIMQTAMLDFYPLVIDSIKIQPEPQRLAHEEAQKKGEIFVGIADGIMNREMYAELIKAQVKTMAFLAYVLRGNQGNNKEYVDVFPEACLRLLRDCPPEDVGTRKELLVATRHILTVESRSCFIPYIDVLLEERVLVGTGVSSRELLRPLAYSVVADLIHHVRNDLPLSQLTQVVYVFSCNLNDSTFNSSIQTMCAKLLNTIIDSIHSKADSDEFARIVKGIFFTFLEKLTAMSEAHDRLRAIGLRDKGKGKEKEEADGDVRMEDEAKSNAEDRMQNGWRDIEQAMPVHSVAYANESLESFCRESRYLFKTLLHTFRTLLTYTRQGDNPAPQPDGELLSKFFEHSLKCLAIFDFMGRDPREPKEALELLSQILLLFEPHVFAEVWTSHMAFFSELATTNAQIFPILQMLITHESVSHQLVAILLKHLMNNLEGLGTMDKHQATLTLKMFKISFLAINTYIANNEVVLVPHLQKLIMSSFEYAAKSEDPSMYYQILRALFRSIGGGRFEALYKEVLPILQEMLDNLSYLLQHAADDGQRDLFVELTLTVPVRLTNLLPHLSYLMKPLVHALGAGPDLVSQGLRTLELCIDNLTAEFLDPTMGPVLRSLMAALHKLLKPIPANRNHANAALKILGKLGGRNRRFQEVDTVLEFELFADRLVAPISFDGSRHRLQLVPLISTASATLRDEAQVLREDGLQVLMYSALTIFQHDGPCPEGNATFQRVMTGLFLACGQPKIGDKALEFVRNLCRRAFALELGRTESTDPSAKSFPDHSKKRFLPLTNALSDCFVATLHDSKPSERPGLSDLLATIVTDFKDLAHSPTFAGKVDGSRSFERMVAFLAHRLVSLCHEEDWSKKMAGVTAMSAFVHKIDLSRKMIIDLELDFVRALLFCLRDAPKDTPKSSEEVIVLIKHLIDTCQSQEDGKPRLTRLVETLVAELNSQSPLARRASQECIEKLAEVTNQSVPDLITGVAKAKLLNTEHGPIYSKPLRALPFAMQVANINAVTYLMDLRPSVPDTSEEFTRLLHETLALADVDDANLISKPATHKQEDWLKKLRISCLKLLKSAMAAPDFLTKPNLTQLRARIIQVYFKHVYSTNPDIVDVAHEGLRDVLQQQNKLPKDVLQQGLRPILVNLADAKRLSVSGLDGLARFLELLTNYFKVEIGTKLLDHFKILGDENMLQQAAFSPLDDNPDISRMARLVNIFRLLPANAITYLNDLVAEVVRVEAILHQSVPGPFTENLGKYLNRYYQSGAQNLIDNIKDPRYIWTYRNIIASGCAPKLVEELATKSETLCQLCFGQPEDNDTVLPGLYLIRELSRVSATWLIDDNSAGEPALEPLVRVWRIIVSKSRDPKSDMTSYHYQQIPSLLLEMLMTSLKNQRHVALLFHVVEAYEVRASFERSHVSFFLYQQVALVDDLPHRKEIIEYFFDLYEQESVSWAFKTNALRVIINPTLRVHFSRPNADQSIISPQLVSKIGNLIWRPLAATAAAKHREDTHLIEIFALTTLLVHHCSAKVNEARKEIFKLAWMGINLLEPTVKLMAYVLAARFMATFETPVKFVRLTWTGVLRLKETDNRTLYRLAIDTLAASLAIRDPPPASGIPEWAKLLRTVLIEEGHATNQLVTVCELLVNHPDLFYDYRELYVPHVAHSLSKLAFVQAATPELKKLTVDIVELIFNWEKRRMAARDAENMAMDVDGSGPKRTGDHLTEQSPVKRQRVDRAGTAVSGSSGGGWAAPGQVRELMTAHLLRLVSTSSESVTRNGLTRRALDLFKEILGPKGLPNVHVKLGFFQRTMTQDINDNTRTTVANSTEVIAAAAAVRDSHWVRANLGLLSKLLEKVWVSDETELHEVVAPLTEDLFAEMPADENAESDPEPKALFAFVQNAVNEGLSSSLKSSSNLPGTLFVLRSWLKTHPKVLQSEAVSSALLKVLGSLVKVHTGNLNAPAQGNDPDPTAKLIISVLNIVRDRAGDLREQRKHLYSIITTLVERSLSTALCRYVLHLIRHWVIEDNEGAAHGKEKAGIILRMPVFEQRDDALFQEYLDVIYEIYEDDRLRGTDITHRLEPAFLLGTKSKNAVQRTKFLDKLEQSLPRSLDGRLQYLYSLQNWDTLADCYWIPQILSQILGIADHEQRLVRKPSTTLLESDPIMDMAQKATVSDIVSPARNLIHLDDHLADKLWIDIFPMCWSSLTRAQQTAFTPYIVKLLSKEYLRKQVEMRPNVVQTFLDGILACKPPVTLPPLLVKYLAKTYNAWYAGFEILTRLTDIYRADDGLRESCANALSELYAELCEEDMFYGLARSRCVFPETTAALTYEQNGLWPKAIELYEQAQIKARTHLLPFTEEEYCFWEDHWILSAQKLQNWENLTELARVDQDADLLLECAWRLSDWTSPDRDMIDQNIARIADIPTPRRKTFEAFTSLLRSHLAREPPNEFSRVLDEAQQVTLRKWVSLPTNITNAHLPLLQMFQQCVELTEAAQVFDSLQMTNQQNLEMRCNSDLKTIFTTWRDRLPNFWDDISVWSDLLAWRQHVFQAVTRVYHPLIPPGDTATYGYRGFHETAWMINRFGEVARRHGLLDVCSVSLNKIYMLPNIEISEAFLKLREQALCFFQKPDKFNDGLDNISTTNLMYFAPPQKAEFLTLKGMFISRLGQNEEANAEFAHAIQMDMNLPKAWAEWGRFNDKLYRDRPENVPGPPPEPEQGKPKMTDEQWQENYANDRAILASSAVSCYLQAAGLYNNHKSRGLLLRVLWLLGLDDSRNTISKAFENYKGDLVIWYWITLIPQLLMSLSHREAKQARLLLLRIAKQFPQALFFHLRVSREDFVGVKKQQMQSRAAAQRRADAQAKAAAANAAAAAEAAAESRPTEENKEGVKSEQQQPNGDSDTPTANGNQPSGPQQANGGPNGVANGNGQMAPPAQLPPPPRQPWDHVDEIMNMLKTAFPLLALTMEKMVDQISLRAKPNPDEDIYRFFSALLADAMQQWGGRGGLPNDDGELNAQTKDNLAKFATNLNGDLKASIEKDFMKDMPKLREYIKRLQQWRDYYEKNLDARPKVQPLDQGGCNLTEFHHTKFDDVEIPGQYVHHVDQGEEFIKIARFAPKAELGRGHGHCFRRITMIGNNGTSYTFHVQMPAARHCRREERLTQLFRIMNSVLKKRKESRRRNLQFHLPTATPLAPQLRLVQADSSYVSLQDIFEDFSASKGMSREDTTLAYFDRIKQLHDPAIPRNDPRFSQLKAEVMEEIQTKMVPENIMTNYMIRTMDNPESLWLMRKQFALQTATTMFLTYVCCLSNRTPSRFYISRKTGLMYMTEILPAFAPGQPLIASQEQVPFRLTPNMQNFITRIGIEGVVTAACTAIARCLTQPEFDLSGTLCLFVRDELLIWHNTYMKDARQDSPLINHVYKNVDNFIRRAGTMGYIGENKDKAPNASPAVHAIVTLISQATAPLNLAQMNETYMAWF</sequence>
<comment type="similarity">
    <text evidence="1">Belongs to the PI3/PI4-kinase family. TRA1 subfamily.</text>
</comment>
<dbReference type="InterPro" id="IPR000403">
    <property type="entry name" value="PI3/4_kinase_cat_dom"/>
</dbReference>
<dbReference type="CDD" id="cd05163">
    <property type="entry name" value="PIKK_TRRAP"/>
    <property type="match status" value="1"/>
</dbReference>
<dbReference type="SUPFAM" id="SSF48371">
    <property type="entry name" value="ARM repeat"/>
    <property type="match status" value="3"/>
</dbReference>
<feature type="compositionally biased region" description="Polar residues" evidence="2">
    <location>
        <begin position="127"/>
        <end position="137"/>
    </location>
</feature>
<dbReference type="Proteomes" id="UP000078595">
    <property type="component" value="Chromosome 10"/>
</dbReference>
<evidence type="ECO:0000256" key="1">
    <source>
        <dbReference type="ARBA" id="ARBA00007234"/>
    </source>
</evidence>
<dbReference type="InterPro" id="IPR016024">
    <property type="entry name" value="ARM-type_fold"/>
</dbReference>
<dbReference type="InterPro" id="IPR014009">
    <property type="entry name" value="PIK_FAT"/>
</dbReference>
<feature type="region of interest" description="Disordered" evidence="2">
    <location>
        <begin position="2095"/>
        <end position="2133"/>
    </location>
</feature>
<dbReference type="Gene3D" id="1.25.10.10">
    <property type="entry name" value="Leucine-rich Repeat Variant"/>
    <property type="match status" value="2"/>
</dbReference>
<feature type="domain" description="FAT" evidence="4">
    <location>
        <begin position="2655"/>
        <end position="3218"/>
    </location>
</feature>
<dbReference type="Pfam" id="PF20206">
    <property type="entry name" value="Tra1_ring"/>
    <property type="match status" value="2"/>
</dbReference>
<dbReference type="RefSeq" id="XP_065825703.1">
    <property type="nucleotide sequence ID" value="XM_065969631.1"/>
</dbReference>
<reference evidence="6" key="2">
    <citation type="submission" date="2024-02" db="EMBL/GenBank/DDBJ databases">
        <title>Comparative genomics of Cryptococcus and Kwoniella reveals pathogenesis evolution and contrasting modes of karyotype evolution via chromosome fusion or intercentromeric recombination.</title>
        <authorList>
            <person name="Coelho M.A."/>
            <person name="David-Palma M."/>
            <person name="Shea T."/>
            <person name="Bowers K."/>
            <person name="McGinley-Smith S."/>
            <person name="Mohammad A.W."/>
            <person name="Gnirke A."/>
            <person name="Yurkov A.M."/>
            <person name="Nowrousian M."/>
            <person name="Sun S."/>
            <person name="Cuomo C.A."/>
            <person name="Heitman J."/>
        </authorList>
    </citation>
    <scope>NUCLEOTIDE SEQUENCE</scope>
    <source>
        <strain evidence="6">CBS 10117</strain>
    </source>
</reference>
<evidence type="ECO:0000259" key="4">
    <source>
        <dbReference type="PROSITE" id="PS51189"/>
    </source>
</evidence>
<dbReference type="GO" id="GO:0000124">
    <property type="term" value="C:SAGA complex"/>
    <property type="evidence" value="ECO:0007669"/>
    <property type="project" value="TreeGrafter"/>
</dbReference>
<feature type="compositionally biased region" description="Low complexity" evidence="2">
    <location>
        <begin position="19"/>
        <end position="62"/>
    </location>
</feature>
<accession>A0AAJ8ML35</accession>
<evidence type="ECO:0000259" key="5">
    <source>
        <dbReference type="PROSITE" id="PS51190"/>
    </source>
</evidence>